<gene>
    <name evidence="1" type="ORF">COB20_12520</name>
</gene>
<name>A0A2A4WZF5_9GAMM</name>
<proteinExistence type="predicted"/>
<protein>
    <recommendedName>
        <fullName evidence="3">Smr domain-containing protein</fullName>
    </recommendedName>
</protein>
<dbReference type="Proteomes" id="UP000218767">
    <property type="component" value="Unassembled WGS sequence"/>
</dbReference>
<evidence type="ECO:0000313" key="1">
    <source>
        <dbReference type="EMBL" id="PCI75616.1"/>
    </source>
</evidence>
<accession>A0A2A4WZF5</accession>
<evidence type="ECO:0000313" key="2">
    <source>
        <dbReference type="Proteomes" id="UP000218767"/>
    </source>
</evidence>
<reference evidence="2" key="1">
    <citation type="submission" date="2017-08" db="EMBL/GenBank/DDBJ databases">
        <title>A dynamic microbial community with high functional redundancy inhabits the cold, oxic subseafloor aquifer.</title>
        <authorList>
            <person name="Tully B.J."/>
            <person name="Wheat C.G."/>
            <person name="Glazer B.T."/>
            <person name="Huber J.A."/>
        </authorList>
    </citation>
    <scope>NUCLEOTIDE SEQUENCE [LARGE SCALE GENOMIC DNA]</scope>
</reference>
<evidence type="ECO:0008006" key="3">
    <source>
        <dbReference type="Google" id="ProtNLM"/>
    </source>
</evidence>
<dbReference type="AlphaFoldDB" id="A0A2A4WZF5"/>
<organism evidence="1 2">
    <name type="scientific">SAR86 cluster bacterium</name>
    <dbReference type="NCBI Taxonomy" id="2030880"/>
    <lineage>
        <taxon>Bacteria</taxon>
        <taxon>Pseudomonadati</taxon>
        <taxon>Pseudomonadota</taxon>
        <taxon>Gammaproteobacteria</taxon>
        <taxon>SAR86 cluster</taxon>
    </lineage>
</organism>
<dbReference type="EMBL" id="NVUL01000071">
    <property type="protein sequence ID" value="PCI75616.1"/>
    <property type="molecule type" value="Genomic_DNA"/>
</dbReference>
<comment type="caution">
    <text evidence="1">The sequence shown here is derived from an EMBL/GenBank/DDBJ whole genome shotgun (WGS) entry which is preliminary data.</text>
</comment>
<sequence>MQGICLVCGMHVSENTRSCPKCDNALDLQHDGSTITVDIAHDGERVSEALRKMQSEIDSASKGVAMRIRLVVGSGLIRDEVLLALRDLKFRGDVRDFESEPTNAGAVLVRLK</sequence>